<dbReference type="PIRSF" id="PIRSF007349">
    <property type="entry name" value="Tsp_L"/>
    <property type="match status" value="1"/>
</dbReference>
<dbReference type="InterPro" id="IPR007067">
    <property type="entry name" value="Tail_sheath"/>
</dbReference>
<dbReference type="AlphaFoldDB" id="A0A940MRK1"/>
<accession>A0A940MRK1</accession>
<feature type="domain" description="Tail sheath protein subtilisin-like" evidence="2">
    <location>
        <begin position="206"/>
        <end position="362"/>
    </location>
</feature>
<sequence length="492" mass="52386">MVGFREIPQNLRVPLFFAELDNSRANSGTAQVLRTLIIGQQGASGTYPAGIPVLMEGVPSVKVRSGPGTMLALMAEWYRKRDSFGETWVLPLADNPAGVVATGTITVTSAATAAGTLNLYVAGDRVQVYVAPSQTTAQIAAAIAASINADTDQPVTAAATTNAVTLTAKHKGTIGNDIDLRLNYRGSAGGEATPPGLAVTISPMSGGTTAPVLDTALAILGDMPFDFIICPYTDSTSLDALKTFLASRWSWDRMLYGGAFTAFRGTLSAVNTQGLSRNDSHVVTLPFNGSPRPAWLWAANFGGAAAVSLRADPGLPLQGLALDVEPPPVESRWNIGERNGLLFAGMSTSTVQDDGTVVLETIVTNYRTNVLGQPDDSYLYVERLYTLAAAIRRLKASTTSKFGRFKLASDGTAFAPGSNIVTPSIIKDHILGEYRAMERAGLVQEYETFRRNLVVERNASNRCRVDGLVPIVPIDQLRQLAMLVQFRNSGEA</sequence>
<reference evidence="4" key="1">
    <citation type="submission" date="2021-03" db="EMBL/GenBank/DDBJ databases">
        <authorList>
            <person name="So Y."/>
        </authorList>
    </citation>
    <scope>NUCLEOTIDE SEQUENCE</scope>
    <source>
        <strain evidence="4">SG15</strain>
    </source>
</reference>
<dbReference type="Proteomes" id="UP000677537">
    <property type="component" value="Unassembled WGS sequence"/>
</dbReference>
<evidence type="ECO:0000259" key="2">
    <source>
        <dbReference type="Pfam" id="PF04984"/>
    </source>
</evidence>
<proteinExistence type="inferred from homology"/>
<organism evidence="4 5">
    <name type="scientific">Roseomonas indoligenes</name>
    <dbReference type="NCBI Taxonomy" id="2820811"/>
    <lineage>
        <taxon>Bacteria</taxon>
        <taxon>Pseudomonadati</taxon>
        <taxon>Pseudomonadota</taxon>
        <taxon>Alphaproteobacteria</taxon>
        <taxon>Acetobacterales</taxon>
        <taxon>Roseomonadaceae</taxon>
        <taxon>Roseomonas</taxon>
    </lineage>
</organism>
<dbReference type="RefSeq" id="WP_209371510.1">
    <property type="nucleotide sequence ID" value="NZ_JAGIZA010000003.1"/>
</dbReference>
<evidence type="ECO:0000313" key="5">
    <source>
        <dbReference type="Proteomes" id="UP000677537"/>
    </source>
</evidence>
<dbReference type="Pfam" id="PF17482">
    <property type="entry name" value="Phage_sheath_1C"/>
    <property type="match status" value="1"/>
</dbReference>
<dbReference type="Pfam" id="PF04984">
    <property type="entry name" value="Phage_sheath_1"/>
    <property type="match status" value="1"/>
</dbReference>
<name>A0A940MRK1_9PROT</name>
<protein>
    <submittedName>
        <fullName evidence="4">Phage tail sheath subtilisin-like domain-containing protein</fullName>
    </submittedName>
</protein>
<dbReference type="EMBL" id="JAGIZA010000003">
    <property type="protein sequence ID" value="MBP0492169.1"/>
    <property type="molecule type" value="Genomic_DNA"/>
</dbReference>
<gene>
    <name evidence="4" type="ORF">J5Y10_05185</name>
</gene>
<comment type="similarity">
    <text evidence="1">Belongs to the myoviridae tail sheath protein family.</text>
</comment>
<evidence type="ECO:0000256" key="1">
    <source>
        <dbReference type="ARBA" id="ARBA00008005"/>
    </source>
</evidence>
<comment type="caution">
    <text evidence="4">The sequence shown here is derived from an EMBL/GenBank/DDBJ whole genome shotgun (WGS) entry which is preliminary data.</text>
</comment>
<feature type="domain" description="Tail sheath protein C-terminal" evidence="3">
    <location>
        <begin position="374"/>
        <end position="487"/>
    </location>
</feature>
<dbReference type="InterPro" id="IPR020287">
    <property type="entry name" value="Tail_sheath_C"/>
</dbReference>
<keyword evidence="5" id="KW-1185">Reference proteome</keyword>
<evidence type="ECO:0000259" key="3">
    <source>
        <dbReference type="Pfam" id="PF17482"/>
    </source>
</evidence>
<dbReference type="InterPro" id="IPR035089">
    <property type="entry name" value="Phage_sheath_subtilisin"/>
</dbReference>
<evidence type="ECO:0000313" key="4">
    <source>
        <dbReference type="EMBL" id="MBP0492169.1"/>
    </source>
</evidence>